<evidence type="ECO:0000313" key="3">
    <source>
        <dbReference type="EMBL" id="KAF4132068.1"/>
    </source>
</evidence>
<feature type="compositionally biased region" description="Basic and acidic residues" evidence="1">
    <location>
        <begin position="7"/>
        <end position="19"/>
    </location>
</feature>
<evidence type="ECO:0000256" key="1">
    <source>
        <dbReference type="SAM" id="MobiDB-lite"/>
    </source>
</evidence>
<accession>A0A833TLD0</accession>
<proteinExistence type="predicted"/>
<feature type="region of interest" description="Disordered" evidence="1">
    <location>
        <begin position="1"/>
        <end position="32"/>
    </location>
</feature>
<keyword evidence="4" id="KW-1185">Reference proteome</keyword>
<sequence>MTNSSSKEIRHERGNDSRRSERHHLSVGPTGSGALRIRSRFVADGSRAATRSAFGTFHSAGLGHLAATGFSHGSTGSGIHSRRVHHSSRSHGCHGSTISRSRCRGGPPCSRATIGGGHRCCRGGLLSGDTLGGDGGSNEDDSEKLHLECDQEQPGRHFVDARTGAQMCE</sequence>
<feature type="compositionally biased region" description="Basic residues" evidence="1">
    <location>
        <begin position="80"/>
        <end position="92"/>
    </location>
</feature>
<organism evidence="2 4">
    <name type="scientific">Phytophthora infestans</name>
    <name type="common">Potato late blight agent</name>
    <name type="synonym">Botrytis infestans</name>
    <dbReference type="NCBI Taxonomy" id="4787"/>
    <lineage>
        <taxon>Eukaryota</taxon>
        <taxon>Sar</taxon>
        <taxon>Stramenopiles</taxon>
        <taxon>Oomycota</taxon>
        <taxon>Peronosporomycetes</taxon>
        <taxon>Peronosporales</taxon>
        <taxon>Peronosporaceae</taxon>
        <taxon>Phytophthora</taxon>
    </lineage>
</organism>
<name>A0A833TLD0_PHYIN</name>
<evidence type="ECO:0000313" key="2">
    <source>
        <dbReference type="EMBL" id="KAF4045370.1"/>
    </source>
</evidence>
<protein>
    <submittedName>
        <fullName evidence="2">Uncharacterized protein</fullName>
    </submittedName>
</protein>
<evidence type="ECO:0000313" key="4">
    <source>
        <dbReference type="Proteomes" id="UP000602510"/>
    </source>
</evidence>
<gene>
    <name evidence="2" type="ORF">GN244_ATG02280</name>
    <name evidence="3" type="ORF">GN958_ATG18738</name>
</gene>
<reference evidence="2" key="1">
    <citation type="submission" date="2020-04" db="EMBL/GenBank/DDBJ databases">
        <title>Hybrid Assembly of Korean Phytophthora infestans isolates.</title>
        <authorList>
            <person name="Prokchorchik M."/>
            <person name="Lee Y."/>
            <person name="Seo J."/>
            <person name="Cho J.-H."/>
            <person name="Park Y.-E."/>
            <person name="Jang D.-C."/>
            <person name="Im J.-S."/>
            <person name="Choi J.-G."/>
            <person name="Park H.-J."/>
            <person name="Lee G.-B."/>
            <person name="Lee Y.-G."/>
            <person name="Hong S.-Y."/>
            <person name="Cho K."/>
            <person name="Sohn K.H."/>
        </authorList>
    </citation>
    <scope>NUCLEOTIDE SEQUENCE</scope>
    <source>
        <strain evidence="2">KR_1_A1</strain>
        <strain evidence="3">KR_2_A2</strain>
    </source>
</reference>
<comment type="caution">
    <text evidence="2">The sequence shown here is derived from an EMBL/GenBank/DDBJ whole genome shotgun (WGS) entry which is preliminary data.</text>
</comment>
<dbReference type="EMBL" id="JAACNO010002624">
    <property type="protein sequence ID" value="KAF4132068.1"/>
    <property type="molecule type" value="Genomic_DNA"/>
</dbReference>
<feature type="region of interest" description="Disordered" evidence="1">
    <location>
        <begin position="74"/>
        <end position="107"/>
    </location>
</feature>
<dbReference type="Proteomes" id="UP000602510">
    <property type="component" value="Unassembled WGS sequence"/>
</dbReference>
<dbReference type="AlphaFoldDB" id="A0A833TLD0"/>
<dbReference type="EMBL" id="WSZM01000050">
    <property type="protein sequence ID" value="KAF4045370.1"/>
    <property type="molecule type" value="Genomic_DNA"/>
</dbReference>
<dbReference type="Proteomes" id="UP000704712">
    <property type="component" value="Unassembled WGS sequence"/>
</dbReference>